<keyword evidence="3" id="KW-0804">Transcription</keyword>
<dbReference type="RefSeq" id="WP_068549484.1">
    <property type="nucleotide sequence ID" value="NZ_AP013035.1"/>
</dbReference>
<evidence type="ECO:0000313" key="7">
    <source>
        <dbReference type="Proteomes" id="UP000063234"/>
    </source>
</evidence>
<dbReference type="Gene3D" id="1.10.10.10">
    <property type="entry name" value="Winged helix-like DNA-binding domain superfamily/Winged helix DNA-binding domain"/>
    <property type="match status" value="1"/>
</dbReference>
<dbReference type="Pfam" id="PF13545">
    <property type="entry name" value="HTH_Crp_2"/>
    <property type="match status" value="1"/>
</dbReference>
<keyword evidence="2" id="KW-0238">DNA-binding</keyword>
<dbReference type="GO" id="GO:0003700">
    <property type="term" value="F:DNA-binding transcription factor activity"/>
    <property type="evidence" value="ECO:0007669"/>
    <property type="project" value="TreeGrafter"/>
</dbReference>
<dbReference type="AlphaFoldDB" id="A0A0S3QT39"/>
<dbReference type="Pfam" id="PF00027">
    <property type="entry name" value="cNMP_binding"/>
    <property type="match status" value="1"/>
</dbReference>
<dbReference type="STRING" id="1298851.TST_0685"/>
<organism evidence="6 7">
    <name type="scientific">Thermosulfidibacter takaii (strain DSM 17441 / JCM 13301 / NBRC 103674 / ABI70S6)</name>
    <dbReference type="NCBI Taxonomy" id="1298851"/>
    <lineage>
        <taxon>Bacteria</taxon>
        <taxon>Pseudomonadati</taxon>
        <taxon>Thermosulfidibacterota</taxon>
        <taxon>Thermosulfidibacteria</taxon>
        <taxon>Thermosulfidibacterales</taxon>
        <taxon>Thermosulfidibacteraceae</taxon>
    </lineage>
</organism>
<dbReference type="SMART" id="SM00419">
    <property type="entry name" value="HTH_CRP"/>
    <property type="match status" value="1"/>
</dbReference>
<keyword evidence="7" id="KW-1185">Reference proteome</keyword>
<evidence type="ECO:0000259" key="5">
    <source>
        <dbReference type="PROSITE" id="PS51063"/>
    </source>
</evidence>
<evidence type="ECO:0000259" key="4">
    <source>
        <dbReference type="PROSITE" id="PS50042"/>
    </source>
</evidence>
<evidence type="ECO:0000313" key="6">
    <source>
        <dbReference type="EMBL" id="BAT71491.1"/>
    </source>
</evidence>
<reference evidence="7" key="1">
    <citation type="journal article" date="2018" name="Science">
        <title>A primordial and reversible TCA cycle in a facultatively chemolithoautotrophic thermophile.</title>
        <authorList>
            <person name="Nunoura T."/>
            <person name="Chikaraishi Y."/>
            <person name="Izaki R."/>
            <person name="Suwa T."/>
            <person name="Sato T."/>
            <person name="Harada T."/>
            <person name="Mori K."/>
            <person name="Kato Y."/>
            <person name="Miyazaki M."/>
            <person name="Shimamura S."/>
            <person name="Yanagawa K."/>
            <person name="Shuto A."/>
            <person name="Ohkouchi N."/>
            <person name="Fujita N."/>
            <person name="Takaki Y."/>
            <person name="Atomi H."/>
            <person name="Takai K."/>
        </authorList>
    </citation>
    <scope>NUCLEOTIDE SEQUENCE [LARGE SCALE GENOMIC DNA]</scope>
    <source>
        <strain evidence="7">DSM 17441 / JCM 13301 / NBRC 103674 / ABI70S6</strain>
    </source>
</reference>
<name>A0A0S3QT39_THET7</name>
<dbReference type="Proteomes" id="UP000063234">
    <property type="component" value="Chromosome"/>
</dbReference>
<dbReference type="InterPro" id="IPR036390">
    <property type="entry name" value="WH_DNA-bd_sf"/>
</dbReference>
<dbReference type="Gene3D" id="2.60.120.10">
    <property type="entry name" value="Jelly Rolls"/>
    <property type="match status" value="1"/>
</dbReference>
<dbReference type="InterPro" id="IPR018490">
    <property type="entry name" value="cNMP-bd_dom_sf"/>
</dbReference>
<dbReference type="PRINTS" id="PR00034">
    <property type="entry name" value="HTHCRP"/>
</dbReference>
<dbReference type="PANTHER" id="PTHR24567:SF74">
    <property type="entry name" value="HTH-TYPE TRANSCRIPTIONAL REGULATOR ARCR"/>
    <property type="match status" value="1"/>
</dbReference>
<accession>A0A0S3QT39</accession>
<dbReference type="SMART" id="SM00100">
    <property type="entry name" value="cNMP"/>
    <property type="match status" value="1"/>
</dbReference>
<dbReference type="GO" id="GO:0003677">
    <property type="term" value="F:DNA binding"/>
    <property type="evidence" value="ECO:0007669"/>
    <property type="project" value="UniProtKB-KW"/>
</dbReference>
<dbReference type="PANTHER" id="PTHR24567">
    <property type="entry name" value="CRP FAMILY TRANSCRIPTIONAL REGULATORY PROTEIN"/>
    <property type="match status" value="1"/>
</dbReference>
<dbReference type="InterPro" id="IPR050397">
    <property type="entry name" value="Env_Response_Regulators"/>
</dbReference>
<dbReference type="OrthoDB" id="892842at2"/>
<dbReference type="PROSITE" id="PS51063">
    <property type="entry name" value="HTH_CRP_2"/>
    <property type="match status" value="1"/>
</dbReference>
<dbReference type="InterPro" id="IPR000595">
    <property type="entry name" value="cNMP-bd_dom"/>
</dbReference>
<dbReference type="KEGG" id="ttk:TST_0685"/>
<feature type="domain" description="HTH crp-type" evidence="5">
    <location>
        <begin position="150"/>
        <end position="216"/>
    </location>
</feature>
<gene>
    <name evidence="6" type="ORF">TST_0685</name>
</gene>
<dbReference type="EMBL" id="AP013035">
    <property type="protein sequence ID" value="BAT71491.1"/>
    <property type="molecule type" value="Genomic_DNA"/>
</dbReference>
<protein>
    <submittedName>
        <fullName evidence="6">CRP/FNR family transcriptional regulator, anaerobic regulatory protein</fullName>
    </submittedName>
</protein>
<keyword evidence="1" id="KW-0805">Transcription regulation</keyword>
<evidence type="ECO:0000256" key="3">
    <source>
        <dbReference type="ARBA" id="ARBA00023163"/>
    </source>
</evidence>
<proteinExistence type="predicted"/>
<dbReference type="InterPro" id="IPR036388">
    <property type="entry name" value="WH-like_DNA-bd_sf"/>
</dbReference>
<dbReference type="CDD" id="cd00038">
    <property type="entry name" value="CAP_ED"/>
    <property type="match status" value="1"/>
</dbReference>
<dbReference type="InterPro" id="IPR012318">
    <property type="entry name" value="HTH_CRP"/>
</dbReference>
<evidence type="ECO:0000256" key="2">
    <source>
        <dbReference type="ARBA" id="ARBA00023125"/>
    </source>
</evidence>
<dbReference type="PROSITE" id="PS50042">
    <property type="entry name" value="CNMP_BINDING_3"/>
    <property type="match status" value="1"/>
</dbReference>
<dbReference type="InterPro" id="IPR014710">
    <property type="entry name" value="RmlC-like_jellyroll"/>
</dbReference>
<feature type="domain" description="Cyclic nucleotide-binding" evidence="4">
    <location>
        <begin position="16"/>
        <end position="119"/>
    </location>
</feature>
<dbReference type="SUPFAM" id="SSF51206">
    <property type="entry name" value="cAMP-binding domain-like"/>
    <property type="match status" value="1"/>
</dbReference>
<dbReference type="SUPFAM" id="SSF46785">
    <property type="entry name" value="Winged helix' DNA-binding domain"/>
    <property type="match status" value="1"/>
</dbReference>
<sequence>MQDRQNIQDLLSNINFFSGLPQDVLEKLSSICEVVKAEKGRVLFSQGEKASAIWGVVEGRVKIYKISANGKEQILTIVHKGDTFAEVAVLKGSIYPAFAEVLEDAILIRLDAERFLSLVQNEPVVAFGMMAAMAEKLNHLTKLVENISLKEVPARLASYLLNESKGNDVLVLKIAKGELAKLLGTTPETLSRSFKRLAKAGVIEVRGALVKILDRPRLEEISEDLDF</sequence>
<evidence type="ECO:0000256" key="1">
    <source>
        <dbReference type="ARBA" id="ARBA00023015"/>
    </source>
</evidence>
<dbReference type="GO" id="GO:0005829">
    <property type="term" value="C:cytosol"/>
    <property type="evidence" value="ECO:0007669"/>
    <property type="project" value="TreeGrafter"/>
</dbReference>